<protein>
    <submittedName>
        <fullName evidence="1">Vegetative incompatibility protein HET-E-1</fullName>
    </submittedName>
</protein>
<gene>
    <name evidence="1" type="ORF">JR316_0002921</name>
</gene>
<evidence type="ECO:0000313" key="2">
    <source>
        <dbReference type="Proteomes" id="UP000664032"/>
    </source>
</evidence>
<organism evidence="1 2">
    <name type="scientific">Psilocybe cubensis</name>
    <name type="common">Psychedelic mushroom</name>
    <name type="synonym">Stropharia cubensis</name>
    <dbReference type="NCBI Taxonomy" id="181762"/>
    <lineage>
        <taxon>Eukaryota</taxon>
        <taxon>Fungi</taxon>
        <taxon>Dikarya</taxon>
        <taxon>Basidiomycota</taxon>
        <taxon>Agaricomycotina</taxon>
        <taxon>Agaricomycetes</taxon>
        <taxon>Agaricomycetidae</taxon>
        <taxon>Agaricales</taxon>
        <taxon>Agaricineae</taxon>
        <taxon>Strophariaceae</taxon>
        <taxon>Psilocybe</taxon>
    </lineage>
</organism>
<accession>A0ACB8H634</accession>
<proteinExistence type="predicted"/>
<sequence length="546" mass="63005">MDPIPNSNSIEQPTQEVNSVLRAHVFNMMPIRLLQLPEMKLIERGDVFKHLLPKMSDITEAWIEDRIKSTKWESVAFVSGKIDRRKRVIEEAVTERAQYAILSHTWLLEEREITYGDWVSQQNLSGAGYAKLKNFCKVAYHDHGMTLAWLDTLCINKDSTSELDESIRSMYRWYLHSAICIIILADTSIIDDVPKDRWFTRGWTLQELLAPSRLKFYSKDWKPLLQGHNDKAYVEKDEDNSDGDDSNSDDSTSADGNNLSVFGPLIEQATGISLNELRTFDPAGTRRNIPTRMMWASKRVTTREEDSAYCLMGIFGVSFSIAYGEGRERAFFRLLEAIMTTYRDILAILDWSGKPIGHDVHATSLLPSGPECYKLAPGDKRLESFAWYDIQDYVPFSFAPKEPMTLTHLGIRIDLYCVPATVHSFEEKDGIYTVYMKCGARFCEEPIAINVYPHTYAMFDEDEDEGYGKEFMFGIWTFERDSQDTVYIPNEPCRVFLLESTDPYQPIEMPRLWHKVDTPDPLRISPDSPWEDDWDKEKISIKTFIL</sequence>
<reference evidence="1" key="1">
    <citation type="submission" date="2021-10" db="EMBL/GenBank/DDBJ databases">
        <title>Psilocybe cubensis genome.</title>
        <authorList>
            <person name="Mckernan K.J."/>
            <person name="Crawford S."/>
            <person name="Trippe A."/>
            <person name="Kane L.T."/>
            <person name="Mclaughlin S."/>
        </authorList>
    </citation>
    <scope>NUCLEOTIDE SEQUENCE</scope>
    <source>
        <strain evidence="1">MGC-MH-2018</strain>
    </source>
</reference>
<dbReference type="EMBL" id="JAFIQS020000003">
    <property type="protein sequence ID" value="KAH9483453.1"/>
    <property type="molecule type" value="Genomic_DNA"/>
</dbReference>
<keyword evidence="2" id="KW-1185">Reference proteome</keyword>
<comment type="caution">
    <text evidence="1">The sequence shown here is derived from an EMBL/GenBank/DDBJ whole genome shotgun (WGS) entry which is preliminary data.</text>
</comment>
<name>A0ACB8H634_PSICU</name>
<dbReference type="Proteomes" id="UP000664032">
    <property type="component" value="Unassembled WGS sequence"/>
</dbReference>
<evidence type="ECO:0000313" key="1">
    <source>
        <dbReference type="EMBL" id="KAH9483453.1"/>
    </source>
</evidence>